<feature type="transmembrane region" description="Helical" evidence="7">
    <location>
        <begin position="45"/>
        <end position="62"/>
    </location>
</feature>
<feature type="transmembrane region" description="Helical" evidence="7">
    <location>
        <begin position="161"/>
        <end position="180"/>
    </location>
</feature>
<feature type="transmembrane region" description="Helical" evidence="7">
    <location>
        <begin position="134"/>
        <end position="155"/>
    </location>
</feature>
<evidence type="ECO:0000259" key="9">
    <source>
        <dbReference type="PROSITE" id="PS50928"/>
    </source>
</evidence>
<keyword evidence="2 7" id="KW-0813">Transport</keyword>
<dbReference type="PROSITE" id="PS50928">
    <property type="entry name" value="ABC_TM1"/>
    <property type="match status" value="1"/>
</dbReference>
<feature type="region of interest" description="Disordered" evidence="8">
    <location>
        <begin position="1"/>
        <end position="24"/>
    </location>
</feature>
<dbReference type="Proteomes" id="UP000677918">
    <property type="component" value="Unassembled WGS sequence"/>
</dbReference>
<dbReference type="RefSeq" id="WP_213412744.1">
    <property type="nucleotide sequence ID" value="NZ_BOVK01000037.1"/>
</dbReference>
<dbReference type="PANTHER" id="PTHR30151">
    <property type="entry name" value="ALKANE SULFONATE ABC TRANSPORTER-RELATED, MEMBRANE SUBUNIT"/>
    <property type="match status" value="1"/>
</dbReference>
<keyword evidence="5 7" id="KW-1133">Transmembrane helix</keyword>
<evidence type="ECO:0000313" key="10">
    <source>
        <dbReference type="EMBL" id="GIQ69957.1"/>
    </source>
</evidence>
<dbReference type="GO" id="GO:0005886">
    <property type="term" value="C:plasma membrane"/>
    <property type="evidence" value="ECO:0007669"/>
    <property type="project" value="UniProtKB-SubCell"/>
</dbReference>
<feature type="compositionally biased region" description="Low complexity" evidence="8">
    <location>
        <begin position="1"/>
        <end position="15"/>
    </location>
</feature>
<dbReference type="AlphaFoldDB" id="A0A8J4H5K3"/>
<comment type="subcellular location">
    <subcellularLocation>
        <location evidence="1 7">Cell membrane</location>
        <topology evidence="1 7">Multi-pass membrane protein</topology>
    </subcellularLocation>
</comment>
<dbReference type="InterPro" id="IPR000515">
    <property type="entry name" value="MetI-like"/>
</dbReference>
<feature type="transmembrane region" description="Helical" evidence="7">
    <location>
        <begin position="103"/>
        <end position="122"/>
    </location>
</feature>
<evidence type="ECO:0000313" key="11">
    <source>
        <dbReference type="Proteomes" id="UP000677918"/>
    </source>
</evidence>
<dbReference type="PANTHER" id="PTHR30151:SF20">
    <property type="entry name" value="ABC TRANSPORTER PERMEASE PROTEIN HI_0355-RELATED"/>
    <property type="match status" value="1"/>
</dbReference>
<reference evidence="10" key="1">
    <citation type="submission" date="2021-04" db="EMBL/GenBank/DDBJ databases">
        <title>Draft genome sequence of Xylanibacillus composti strain K13.</title>
        <authorList>
            <person name="Uke A."/>
            <person name="Chhe C."/>
            <person name="Baramee S."/>
            <person name="Kosugi A."/>
        </authorList>
    </citation>
    <scope>NUCLEOTIDE SEQUENCE</scope>
    <source>
        <strain evidence="10">K13</strain>
    </source>
</reference>
<organism evidence="10 11">
    <name type="scientific">Xylanibacillus composti</name>
    <dbReference type="NCBI Taxonomy" id="1572762"/>
    <lineage>
        <taxon>Bacteria</taxon>
        <taxon>Bacillati</taxon>
        <taxon>Bacillota</taxon>
        <taxon>Bacilli</taxon>
        <taxon>Bacillales</taxon>
        <taxon>Paenibacillaceae</taxon>
        <taxon>Xylanibacillus</taxon>
    </lineage>
</organism>
<dbReference type="SUPFAM" id="SSF161098">
    <property type="entry name" value="MetI-like"/>
    <property type="match status" value="1"/>
</dbReference>
<keyword evidence="3" id="KW-1003">Cell membrane</keyword>
<evidence type="ECO:0000256" key="8">
    <source>
        <dbReference type="SAM" id="MobiDB-lite"/>
    </source>
</evidence>
<accession>A0A8J4H5K3</accession>
<evidence type="ECO:0000256" key="4">
    <source>
        <dbReference type="ARBA" id="ARBA00022692"/>
    </source>
</evidence>
<dbReference type="GO" id="GO:0055085">
    <property type="term" value="P:transmembrane transport"/>
    <property type="evidence" value="ECO:0007669"/>
    <property type="project" value="InterPro"/>
</dbReference>
<gene>
    <name evidence="10" type="primary">ssuC_3</name>
    <name evidence="10" type="ORF">XYCOK13_27810</name>
</gene>
<evidence type="ECO:0000256" key="6">
    <source>
        <dbReference type="ARBA" id="ARBA00023136"/>
    </source>
</evidence>
<feature type="transmembrane region" description="Helical" evidence="7">
    <location>
        <begin position="220"/>
        <end position="237"/>
    </location>
</feature>
<keyword evidence="11" id="KW-1185">Reference proteome</keyword>
<proteinExistence type="inferred from homology"/>
<name>A0A8J4H5K3_9BACL</name>
<feature type="transmembrane region" description="Helical" evidence="7">
    <location>
        <begin position="257"/>
        <end position="278"/>
    </location>
</feature>
<evidence type="ECO:0000256" key="5">
    <source>
        <dbReference type="ARBA" id="ARBA00022989"/>
    </source>
</evidence>
<protein>
    <submittedName>
        <fullName evidence="10">ABC transporter permease</fullName>
    </submittedName>
</protein>
<evidence type="ECO:0000256" key="3">
    <source>
        <dbReference type="ARBA" id="ARBA00022475"/>
    </source>
</evidence>
<evidence type="ECO:0000256" key="7">
    <source>
        <dbReference type="RuleBase" id="RU363032"/>
    </source>
</evidence>
<comment type="caution">
    <text evidence="10">The sequence shown here is derived from an EMBL/GenBank/DDBJ whole genome shotgun (WGS) entry which is preliminary data.</text>
</comment>
<feature type="domain" description="ABC transmembrane type-1" evidence="9">
    <location>
        <begin position="95"/>
        <end position="273"/>
    </location>
</feature>
<dbReference type="CDD" id="cd06261">
    <property type="entry name" value="TM_PBP2"/>
    <property type="match status" value="1"/>
</dbReference>
<dbReference type="Pfam" id="PF00528">
    <property type="entry name" value="BPD_transp_1"/>
    <property type="match status" value="1"/>
</dbReference>
<dbReference type="InterPro" id="IPR035906">
    <property type="entry name" value="MetI-like_sf"/>
</dbReference>
<comment type="similarity">
    <text evidence="7">Belongs to the binding-protein-dependent transport system permease family.</text>
</comment>
<keyword evidence="4 7" id="KW-0812">Transmembrane</keyword>
<dbReference type="Gene3D" id="1.10.3720.10">
    <property type="entry name" value="MetI-like"/>
    <property type="match status" value="1"/>
</dbReference>
<evidence type="ECO:0000256" key="1">
    <source>
        <dbReference type="ARBA" id="ARBA00004651"/>
    </source>
</evidence>
<evidence type="ECO:0000256" key="2">
    <source>
        <dbReference type="ARBA" id="ARBA00022448"/>
    </source>
</evidence>
<dbReference type="EMBL" id="BOVK01000037">
    <property type="protein sequence ID" value="GIQ69957.1"/>
    <property type="molecule type" value="Genomic_DNA"/>
</dbReference>
<sequence length="295" mass="32360">METGKAAVMASAAPAASPPAPDGELKARIESETRRKLRRKQLETNLGRIVLMVAFLAIWEIGSGRFLDEFFVSSPTKIIQSIYYNFAEKELLWHVQITVLETLAGYVFGALAAVALALLIGLSDRYYRMLEPFVIAFNGIPRIAIAPLFIMWFGIGLTPKIVIAALMVFFIVFMNTIAGIRSVNTNFVNISMLMGASRLQVIQKVVLPSAMQHILTSLKIVVPMAMTGAIVGEFISSQRGLGFFISRSTAMMDITSAFAGIIVLMVVLLLMNAGVDYLERKFARGQSREHSASGM</sequence>
<keyword evidence="6 7" id="KW-0472">Membrane</keyword>